<dbReference type="Pfam" id="PF00534">
    <property type="entry name" value="Glycos_transf_1"/>
    <property type="match status" value="1"/>
</dbReference>
<reference evidence="3" key="2">
    <citation type="submission" date="2020-09" db="EMBL/GenBank/DDBJ databases">
        <authorList>
            <person name="Sun Q."/>
            <person name="Zhou Y."/>
        </authorList>
    </citation>
    <scope>NUCLEOTIDE SEQUENCE</scope>
    <source>
        <strain evidence="3">CGMCC 1.12506</strain>
    </source>
</reference>
<accession>A0A916Y456</accession>
<comment type="caution">
    <text evidence="3">The sequence shown here is derived from an EMBL/GenBank/DDBJ whole genome shotgun (WGS) entry which is preliminary data.</text>
</comment>
<keyword evidence="4" id="KW-1185">Reference proteome</keyword>
<dbReference type="Pfam" id="PF13439">
    <property type="entry name" value="Glyco_transf_4"/>
    <property type="match status" value="1"/>
</dbReference>
<feature type="domain" description="Glycosyl transferase family 1" evidence="1">
    <location>
        <begin position="183"/>
        <end position="331"/>
    </location>
</feature>
<dbReference type="Proteomes" id="UP000625735">
    <property type="component" value="Unassembled WGS sequence"/>
</dbReference>
<protein>
    <submittedName>
        <fullName evidence="3">Glycosyl transferase</fullName>
    </submittedName>
</protein>
<dbReference type="InterPro" id="IPR001296">
    <property type="entry name" value="Glyco_trans_1"/>
</dbReference>
<evidence type="ECO:0000313" key="3">
    <source>
        <dbReference type="EMBL" id="GGD30252.1"/>
    </source>
</evidence>
<dbReference type="AlphaFoldDB" id="A0A916Y456"/>
<keyword evidence="3" id="KW-0808">Transferase</keyword>
<dbReference type="RefSeq" id="WP_188362477.1">
    <property type="nucleotide sequence ID" value="NZ_BMFG01000007.1"/>
</dbReference>
<dbReference type="EMBL" id="BMFG01000007">
    <property type="protein sequence ID" value="GGD30252.1"/>
    <property type="molecule type" value="Genomic_DNA"/>
</dbReference>
<sequence>MTILQLIQRPQLRGAEMFASQLSNELVQMGHSVLVVALFPGESTLPINATFILLNRPQHKRWNDVEGWKALAKLIKEHNVDVVQCNAGDTLKFAVFSQLFTGWKIPIIARNASMVSAYIKNPIIKLLNRWFYSKTQAIVSVSHLAAKDLNTLFPETTSKTTVIPIGINLQSFTPVAWKNASPTAFQMVHVGGFSFEKNHYGLLSIFEQWLHRFPDSHLHLIGDGPMREEIEQAVAKKKLTDKISFYGFSKEAINYMHQADVVVLPSSIEGLPGVILEAMYAKTPVIAYNVGGVSEVVQNNKTGFLIEKGDEKGFLQAIEQVKKEGKVARYILNANELVVQKFNNSYLAQQFEKIYYKIS</sequence>
<dbReference type="CDD" id="cd03801">
    <property type="entry name" value="GT4_PimA-like"/>
    <property type="match status" value="1"/>
</dbReference>
<reference evidence="3" key="1">
    <citation type="journal article" date="2014" name="Int. J. Syst. Evol. Microbiol.">
        <title>Complete genome sequence of Corynebacterium casei LMG S-19264T (=DSM 44701T), isolated from a smear-ripened cheese.</title>
        <authorList>
            <consortium name="US DOE Joint Genome Institute (JGI-PGF)"/>
            <person name="Walter F."/>
            <person name="Albersmeier A."/>
            <person name="Kalinowski J."/>
            <person name="Ruckert C."/>
        </authorList>
    </citation>
    <scope>NUCLEOTIDE SEQUENCE</scope>
    <source>
        <strain evidence="3">CGMCC 1.12506</strain>
    </source>
</reference>
<name>A0A916Y456_9FLAO</name>
<evidence type="ECO:0000259" key="2">
    <source>
        <dbReference type="Pfam" id="PF13439"/>
    </source>
</evidence>
<dbReference type="PANTHER" id="PTHR45947:SF3">
    <property type="entry name" value="SULFOQUINOVOSYL TRANSFERASE SQD2"/>
    <property type="match status" value="1"/>
</dbReference>
<dbReference type="Gene3D" id="3.40.50.2000">
    <property type="entry name" value="Glycogen Phosphorylase B"/>
    <property type="match status" value="2"/>
</dbReference>
<dbReference type="PANTHER" id="PTHR45947">
    <property type="entry name" value="SULFOQUINOVOSYL TRANSFERASE SQD2"/>
    <property type="match status" value="1"/>
</dbReference>
<dbReference type="GO" id="GO:0016757">
    <property type="term" value="F:glycosyltransferase activity"/>
    <property type="evidence" value="ECO:0007669"/>
    <property type="project" value="InterPro"/>
</dbReference>
<gene>
    <name evidence="3" type="ORF">GCM10011343_20560</name>
</gene>
<evidence type="ECO:0000313" key="4">
    <source>
        <dbReference type="Proteomes" id="UP000625735"/>
    </source>
</evidence>
<dbReference type="SUPFAM" id="SSF53756">
    <property type="entry name" value="UDP-Glycosyltransferase/glycogen phosphorylase"/>
    <property type="match status" value="1"/>
</dbReference>
<evidence type="ECO:0000259" key="1">
    <source>
        <dbReference type="Pfam" id="PF00534"/>
    </source>
</evidence>
<dbReference type="InterPro" id="IPR050194">
    <property type="entry name" value="Glycosyltransferase_grp1"/>
</dbReference>
<proteinExistence type="predicted"/>
<organism evidence="3 4">
    <name type="scientific">Flavobacterium orientale</name>
    <dbReference type="NCBI Taxonomy" id="1756020"/>
    <lineage>
        <taxon>Bacteria</taxon>
        <taxon>Pseudomonadati</taxon>
        <taxon>Bacteroidota</taxon>
        <taxon>Flavobacteriia</taxon>
        <taxon>Flavobacteriales</taxon>
        <taxon>Flavobacteriaceae</taxon>
        <taxon>Flavobacterium</taxon>
    </lineage>
</organism>
<feature type="domain" description="Glycosyltransferase subfamily 4-like N-terminal" evidence="2">
    <location>
        <begin position="14"/>
        <end position="170"/>
    </location>
</feature>
<dbReference type="InterPro" id="IPR028098">
    <property type="entry name" value="Glyco_trans_4-like_N"/>
</dbReference>